<dbReference type="InterPro" id="IPR036950">
    <property type="entry name" value="PBP_transglycosylase"/>
</dbReference>
<feature type="compositionally biased region" description="Low complexity" evidence="15">
    <location>
        <begin position="903"/>
        <end position="930"/>
    </location>
</feature>
<keyword evidence="9 16" id="KW-1133">Transmembrane helix</keyword>
<keyword evidence="5" id="KW-0808">Transferase</keyword>
<evidence type="ECO:0000313" key="18">
    <source>
        <dbReference type="EMBL" id="MFD2618024.1"/>
    </source>
</evidence>
<dbReference type="PANTHER" id="PTHR32282">
    <property type="entry name" value="BINDING PROTEIN TRANSPEPTIDASE, PUTATIVE-RELATED"/>
    <property type="match status" value="1"/>
</dbReference>
<keyword evidence="11" id="KW-0511">Multifunctional enzyme</keyword>
<feature type="transmembrane region" description="Helical" evidence="16">
    <location>
        <begin position="31"/>
        <end position="59"/>
    </location>
</feature>
<evidence type="ECO:0000256" key="13">
    <source>
        <dbReference type="ARBA" id="ARBA00034000"/>
    </source>
</evidence>
<evidence type="ECO:0000259" key="17">
    <source>
        <dbReference type="Pfam" id="PF00912"/>
    </source>
</evidence>
<dbReference type="InterPro" id="IPR001264">
    <property type="entry name" value="Glyco_trans_51"/>
</dbReference>
<evidence type="ECO:0000256" key="14">
    <source>
        <dbReference type="ARBA" id="ARBA00049902"/>
    </source>
</evidence>
<comment type="caution">
    <text evidence="18">The sequence shown here is derived from an EMBL/GenBank/DDBJ whole genome shotgun (WGS) entry which is preliminary data.</text>
</comment>
<dbReference type="SUPFAM" id="SSF56601">
    <property type="entry name" value="beta-lactamase/transpeptidase-like"/>
    <property type="match status" value="1"/>
</dbReference>
<evidence type="ECO:0000256" key="9">
    <source>
        <dbReference type="ARBA" id="ARBA00022989"/>
    </source>
</evidence>
<evidence type="ECO:0000256" key="11">
    <source>
        <dbReference type="ARBA" id="ARBA00023268"/>
    </source>
</evidence>
<evidence type="ECO:0000313" key="19">
    <source>
        <dbReference type="Proteomes" id="UP001597458"/>
    </source>
</evidence>
<keyword evidence="7" id="KW-0133">Cell shape</keyword>
<keyword evidence="2" id="KW-0378">Hydrolase</keyword>
<dbReference type="Gene3D" id="3.40.710.10">
    <property type="entry name" value="DD-peptidase/beta-lactamase superfamily"/>
    <property type="match status" value="1"/>
</dbReference>
<evidence type="ECO:0000256" key="4">
    <source>
        <dbReference type="ARBA" id="ARBA00022676"/>
    </source>
</evidence>
<feature type="compositionally biased region" description="Basic and acidic residues" evidence="15">
    <location>
        <begin position="846"/>
        <end position="902"/>
    </location>
</feature>
<keyword evidence="3" id="KW-0645">Protease</keyword>
<dbReference type="Gene3D" id="3.90.1310.40">
    <property type="match status" value="1"/>
</dbReference>
<evidence type="ECO:0000256" key="12">
    <source>
        <dbReference type="ARBA" id="ARBA00023316"/>
    </source>
</evidence>
<dbReference type="Gene3D" id="1.10.3810.10">
    <property type="entry name" value="Biosynthetic peptidoglycan transglycosylase-like"/>
    <property type="match status" value="1"/>
</dbReference>
<keyword evidence="10 16" id="KW-0472">Membrane</keyword>
<evidence type="ECO:0000256" key="10">
    <source>
        <dbReference type="ARBA" id="ARBA00023136"/>
    </source>
</evidence>
<proteinExistence type="predicted"/>
<keyword evidence="19" id="KW-1185">Reference proteome</keyword>
<dbReference type="InterPro" id="IPR050396">
    <property type="entry name" value="Glycosyltr_51/Transpeptidase"/>
</dbReference>
<organism evidence="18 19">
    <name type="scientific">Terrilactibacillus laevilacticus</name>
    <dbReference type="NCBI Taxonomy" id="1380157"/>
    <lineage>
        <taxon>Bacteria</taxon>
        <taxon>Bacillati</taxon>
        <taxon>Bacillota</taxon>
        <taxon>Bacilli</taxon>
        <taxon>Bacillales</taxon>
        <taxon>Bacillaceae</taxon>
        <taxon>Terrilactibacillus</taxon>
    </lineage>
</organism>
<keyword evidence="4" id="KW-0328">Glycosyltransferase</keyword>
<keyword evidence="8" id="KW-0573">Peptidoglycan synthesis</keyword>
<dbReference type="SUPFAM" id="SSF53955">
    <property type="entry name" value="Lysozyme-like"/>
    <property type="match status" value="1"/>
</dbReference>
<evidence type="ECO:0000256" key="8">
    <source>
        <dbReference type="ARBA" id="ARBA00022984"/>
    </source>
</evidence>
<dbReference type="InterPro" id="IPR012338">
    <property type="entry name" value="Beta-lactam/transpept-like"/>
</dbReference>
<comment type="catalytic activity">
    <reaction evidence="13">
        <text>Preferential cleavage: (Ac)2-L-Lys-D-Ala-|-D-Ala. Also transpeptidation of peptidyl-alanyl moieties that are N-acyl substituents of D-alanine.</text>
        <dbReference type="EC" id="3.4.16.4"/>
    </reaction>
</comment>
<accession>A0ABW5PSW8</accession>
<dbReference type="RefSeq" id="WP_219995047.1">
    <property type="nucleotide sequence ID" value="NZ_JBHUMR010000014.1"/>
</dbReference>
<comment type="catalytic activity">
    <reaction evidence="14">
        <text>[GlcNAc-(1-&gt;4)-Mur2Ac(oyl-L-Ala-gamma-D-Glu-L-Lys-D-Ala-D-Ala)](n)-di-trans,octa-cis-undecaprenyl diphosphate + beta-D-GlcNAc-(1-&gt;4)-Mur2Ac(oyl-L-Ala-gamma-D-Glu-L-Lys-D-Ala-D-Ala)-di-trans,octa-cis-undecaprenyl diphosphate = [GlcNAc-(1-&gt;4)-Mur2Ac(oyl-L-Ala-gamma-D-Glu-L-Lys-D-Ala-D-Ala)](n+1)-di-trans,octa-cis-undecaprenyl diphosphate + di-trans,octa-cis-undecaprenyl diphosphate + H(+)</text>
        <dbReference type="Rhea" id="RHEA:23708"/>
        <dbReference type="Rhea" id="RHEA-COMP:9602"/>
        <dbReference type="Rhea" id="RHEA-COMP:9603"/>
        <dbReference type="ChEBI" id="CHEBI:15378"/>
        <dbReference type="ChEBI" id="CHEBI:58405"/>
        <dbReference type="ChEBI" id="CHEBI:60033"/>
        <dbReference type="ChEBI" id="CHEBI:78435"/>
        <dbReference type="EC" id="2.4.99.28"/>
    </reaction>
</comment>
<evidence type="ECO:0000256" key="6">
    <source>
        <dbReference type="ARBA" id="ARBA00022692"/>
    </source>
</evidence>
<protein>
    <submittedName>
        <fullName evidence="18">Transglycosylase domain-containing protein</fullName>
    </submittedName>
</protein>
<keyword evidence="6 16" id="KW-0812">Transmembrane</keyword>
<reference evidence="19" key="1">
    <citation type="journal article" date="2019" name="Int. J. Syst. Evol. Microbiol.">
        <title>The Global Catalogue of Microorganisms (GCM) 10K type strain sequencing project: providing services to taxonomists for standard genome sequencing and annotation.</title>
        <authorList>
            <consortium name="The Broad Institute Genomics Platform"/>
            <consortium name="The Broad Institute Genome Sequencing Center for Infectious Disease"/>
            <person name="Wu L."/>
            <person name="Ma J."/>
        </authorList>
    </citation>
    <scope>NUCLEOTIDE SEQUENCE [LARGE SCALE GENOMIC DNA]</scope>
    <source>
        <strain evidence="19">TISTR 2241</strain>
    </source>
</reference>
<keyword evidence="2" id="KW-0121">Carboxypeptidase</keyword>
<evidence type="ECO:0000256" key="3">
    <source>
        <dbReference type="ARBA" id="ARBA00022670"/>
    </source>
</evidence>
<dbReference type="InterPro" id="IPR023346">
    <property type="entry name" value="Lysozyme-like_dom_sf"/>
</dbReference>
<evidence type="ECO:0000256" key="1">
    <source>
        <dbReference type="ARBA" id="ARBA00022475"/>
    </source>
</evidence>
<gene>
    <name evidence="18" type="ORF">ACFSTF_11965</name>
</gene>
<feature type="domain" description="Glycosyl transferase family 51" evidence="17">
    <location>
        <begin position="94"/>
        <end position="278"/>
    </location>
</feature>
<evidence type="ECO:0000256" key="7">
    <source>
        <dbReference type="ARBA" id="ARBA00022960"/>
    </source>
</evidence>
<dbReference type="PANTHER" id="PTHR32282:SF32">
    <property type="entry name" value="PENICILLIN-BINDING PROTEIN 2A"/>
    <property type="match status" value="1"/>
</dbReference>
<name>A0ABW5PSW8_9BACI</name>
<evidence type="ECO:0000256" key="15">
    <source>
        <dbReference type="SAM" id="MobiDB-lite"/>
    </source>
</evidence>
<feature type="region of interest" description="Disordered" evidence="15">
    <location>
        <begin position="846"/>
        <end position="930"/>
    </location>
</feature>
<evidence type="ECO:0000256" key="16">
    <source>
        <dbReference type="SAM" id="Phobius"/>
    </source>
</evidence>
<evidence type="ECO:0000256" key="5">
    <source>
        <dbReference type="ARBA" id="ARBA00022679"/>
    </source>
</evidence>
<keyword evidence="12" id="KW-0961">Cell wall biogenesis/degradation</keyword>
<dbReference type="EMBL" id="JBHUMR010000014">
    <property type="protein sequence ID" value="MFD2618024.1"/>
    <property type="molecule type" value="Genomic_DNA"/>
</dbReference>
<dbReference type="Proteomes" id="UP001597458">
    <property type="component" value="Unassembled WGS sequence"/>
</dbReference>
<evidence type="ECO:0000256" key="2">
    <source>
        <dbReference type="ARBA" id="ARBA00022645"/>
    </source>
</evidence>
<sequence>MTSNTKTSFSEWFDRWKNSGLIRALIFTYKVAWNSFLVIISVIFIGCFFAFGITTGYFAALVHDQPVLNYKTLKGDLVNYSQSSEIYFADNIPLGKVNSDLIRTTVTLDQVSSYFTDALLSTEDELFYEHHGVVPKAVFRATYQDITNQPLQTGGSTITQQVVKNQILSNVVTKERKAREILLAMRLEHFFSKNEILQSYINVSPFGRNASGQNIAGVQTAAQGIFGVDAKKLNIPQAAFIAGLPQNPFVYSPFDNSGQIKKDISPGVNRAHAVLKNMYNGGYISQKEYQDALRYDYKKHFKDTTKMIKNRYHYVTNEVIKDASIILAKQDAQKQGYNGEKLYQDYTTYLNYSKVSKSQGSSIESVAKANKANYATIKKHFDTFQNLIDNATLDLQNGGYKIHTTINKDIYDDQQAFASNYNGYESDRITYRTNSKTGKEEAIHHPMEVGSVLIKNDTGAIISFVGGRGFDLSQYNFATQVNRQNGSTMKPLLVYAPAMEAGLTQPGNIMADLPYKRVMGSGQIYSPVNYTPLYHGFESARKALYDSDNMPAVRLFTRLSATISHPPSYLKKMGFTSLVGSDGYNVSAALGGITLGPTVEENTNAYATFGNGGKFVDAYIIDKITDTSSRTVYQHKVKETTVFSPQTNYLMLDMMRDVLSPLGTARNVPRQLDFHADWAGKTGTSQDWRDGWFVATNPNVTLGVWTGFDNNAKMNHQFYSTRTQQLWAGFANAAYRIDPELMSPSKKFTEPKGIIRTTYCGLTGQKVTSLCKEAGFVTTDLMNIKYAPRTTEEALVRTSHGVKIKQSFVSQNYPFLDLSKTNEKFLKLIQLPGDQLVTDAEFAANRAKENEDKKQEPENKKATEKQNNKEEQITPTTNDKKQNKPNPKVERDEKKQTSDKQTTDQQNKTTSQSNSTENNNSMKNDNSNNQ</sequence>
<keyword evidence="1" id="KW-1003">Cell membrane</keyword>
<dbReference type="Pfam" id="PF00912">
    <property type="entry name" value="Transgly"/>
    <property type="match status" value="1"/>
</dbReference>